<dbReference type="AlphaFoldDB" id="A0A4Y8CHL0"/>
<keyword evidence="3" id="KW-0949">S-adenosyl-L-methionine</keyword>
<reference evidence="6 7" key="1">
    <citation type="submission" date="2017-11" db="EMBL/GenBank/DDBJ databases">
        <title>Comparative genomics of Botrytis spp.</title>
        <authorList>
            <person name="Valero-Jimenez C.A."/>
            <person name="Tapia P."/>
            <person name="Veloso J."/>
            <person name="Silva-Moreno E."/>
            <person name="Staats M."/>
            <person name="Valdes J.H."/>
            <person name="Van Kan J.A.L."/>
        </authorList>
    </citation>
    <scope>NUCLEOTIDE SEQUENCE [LARGE SCALE GENOMIC DNA]</scope>
    <source>
        <strain evidence="6 7">MUCL2830</strain>
    </source>
</reference>
<protein>
    <recommendedName>
        <fullName evidence="5">O-methyltransferase C-terminal domain-containing protein</fullName>
    </recommendedName>
</protein>
<feature type="domain" description="O-methyltransferase C-terminal" evidence="5">
    <location>
        <begin position="238"/>
        <end position="381"/>
    </location>
</feature>
<accession>A0A4Y8CHL0</accession>
<evidence type="ECO:0000256" key="3">
    <source>
        <dbReference type="ARBA" id="ARBA00022691"/>
    </source>
</evidence>
<evidence type="ECO:0000256" key="4">
    <source>
        <dbReference type="PIRSR" id="PIRSR005739-1"/>
    </source>
</evidence>
<dbReference type="PANTHER" id="PTHR43712">
    <property type="entry name" value="PUTATIVE (AFU_ORTHOLOGUE AFUA_4G14580)-RELATED"/>
    <property type="match status" value="1"/>
</dbReference>
<sequence>MSHALELLNNFRESLPADTPENQNIREKLLLELRKVSLSLERQDNAVERISFQLMETVACRIGVDLCIFELLDSSPSPQTVGEVAKHAKGADPTLVVFMAISLTRPGRVLRCLEAFGAIGGNSETGYTSNTVSKAFANLRHQACLKSCFDFLAPGWILIPQYLKEKNYQNPTSGTDTPFSKAYGFKDGATLWEILGTTDHMPVMGLWMESFNDGHKNFLDIYPAMERLAPGASTDPEAVMMVDIGGGHGHQAINMKKKFPDLPGKYIVTDLAHGLPVNKDENKGVEFLVHDFMTEMPIKGARFYYLRYISHDWPQAILIQILTHVCKAMTPGYSKVIINDWIVPEQGASKFMTAQDFNMMAIGGGMERTQALHEEYLGAVGLKISGIWKADDEISESVIECEIA</sequence>
<comment type="caution">
    <text evidence="6">The sequence shown here is derived from an EMBL/GenBank/DDBJ whole genome shotgun (WGS) entry which is preliminary data.</text>
</comment>
<dbReference type="GO" id="GO:0008171">
    <property type="term" value="F:O-methyltransferase activity"/>
    <property type="evidence" value="ECO:0007669"/>
    <property type="project" value="InterPro"/>
</dbReference>
<dbReference type="PANTHER" id="PTHR43712:SF1">
    <property type="entry name" value="HYPOTHETICAL O-METHYLTRANSFERASE (EUROFUNG)-RELATED"/>
    <property type="match status" value="1"/>
</dbReference>
<dbReference type="InterPro" id="IPR029063">
    <property type="entry name" value="SAM-dependent_MTases_sf"/>
</dbReference>
<dbReference type="Gene3D" id="3.40.50.150">
    <property type="entry name" value="Vaccinia Virus protein VP39"/>
    <property type="match status" value="1"/>
</dbReference>
<keyword evidence="7" id="KW-1185">Reference proteome</keyword>
<feature type="active site" description="Proton acceptor" evidence="4">
    <location>
        <position position="311"/>
    </location>
</feature>
<dbReference type="Gene3D" id="1.10.10.10">
    <property type="entry name" value="Winged helix-like DNA-binding domain superfamily/Winged helix DNA-binding domain"/>
    <property type="match status" value="1"/>
</dbReference>
<gene>
    <name evidence="6" type="ORF">BOTCAL_0699g00010</name>
</gene>
<organism evidence="6 7">
    <name type="scientific">Botryotinia calthae</name>
    <dbReference type="NCBI Taxonomy" id="38488"/>
    <lineage>
        <taxon>Eukaryota</taxon>
        <taxon>Fungi</taxon>
        <taxon>Dikarya</taxon>
        <taxon>Ascomycota</taxon>
        <taxon>Pezizomycotina</taxon>
        <taxon>Leotiomycetes</taxon>
        <taxon>Helotiales</taxon>
        <taxon>Sclerotiniaceae</taxon>
        <taxon>Botryotinia</taxon>
    </lineage>
</organism>
<dbReference type="OrthoDB" id="1535081at2759"/>
<dbReference type="SUPFAM" id="SSF53335">
    <property type="entry name" value="S-adenosyl-L-methionine-dependent methyltransferases"/>
    <property type="match status" value="1"/>
</dbReference>
<dbReference type="GO" id="GO:0032259">
    <property type="term" value="P:methylation"/>
    <property type="evidence" value="ECO:0007669"/>
    <property type="project" value="UniProtKB-KW"/>
</dbReference>
<keyword evidence="2" id="KW-0808">Transferase</keyword>
<evidence type="ECO:0000256" key="1">
    <source>
        <dbReference type="ARBA" id="ARBA00022603"/>
    </source>
</evidence>
<dbReference type="EMBL" id="PHWZ01000695">
    <property type="protein sequence ID" value="TEY33004.1"/>
    <property type="molecule type" value="Genomic_DNA"/>
</dbReference>
<dbReference type="Pfam" id="PF00891">
    <property type="entry name" value="Methyltransf_2"/>
    <property type="match status" value="1"/>
</dbReference>
<dbReference type="PROSITE" id="PS51683">
    <property type="entry name" value="SAM_OMT_II"/>
    <property type="match status" value="1"/>
</dbReference>
<proteinExistence type="predicted"/>
<dbReference type="InterPro" id="IPR016461">
    <property type="entry name" value="COMT-like"/>
</dbReference>
<evidence type="ECO:0000313" key="6">
    <source>
        <dbReference type="EMBL" id="TEY33004.1"/>
    </source>
</evidence>
<dbReference type="InterPro" id="IPR001077">
    <property type="entry name" value="COMT_C"/>
</dbReference>
<dbReference type="PIRSF" id="PIRSF005739">
    <property type="entry name" value="O-mtase"/>
    <property type="match status" value="1"/>
</dbReference>
<dbReference type="Proteomes" id="UP000297299">
    <property type="component" value="Unassembled WGS sequence"/>
</dbReference>
<evidence type="ECO:0000313" key="7">
    <source>
        <dbReference type="Proteomes" id="UP000297299"/>
    </source>
</evidence>
<evidence type="ECO:0000256" key="2">
    <source>
        <dbReference type="ARBA" id="ARBA00022679"/>
    </source>
</evidence>
<dbReference type="InterPro" id="IPR036388">
    <property type="entry name" value="WH-like_DNA-bd_sf"/>
</dbReference>
<keyword evidence="1" id="KW-0489">Methyltransferase</keyword>
<evidence type="ECO:0000259" key="5">
    <source>
        <dbReference type="Pfam" id="PF00891"/>
    </source>
</evidence>
<name>A0A4Y8CHL0_9HELO</name>